<dbReference type="EMBL" id="SPHZ02000006">
    <property type="protein sequence ID" value="KAF0910354.1"/>
    <property type="molecule type" value="Genomic_DNA"/>
</dbReference>
<name>A0A6G1DDV3_9ORYZ</name>
<evidence type="ECO:0000256" key="1">
    <source>
        <dbReference type="SAM" id="MobiDB-lite"/>
    </source>
</evidence>
<protein>
    <submittedName>
        <fullName evidence="2">Uncharacterized protein</fullName>
    </submittedName>
</protein>
<feature type="region of interest" description="Disordered" evidence="1">
    <location>
        <begin position="90"/>
        <end position="119"/>
    </location>
</feature>
<accession>A0A6G1DDV3</accession>
<sequence>MLCNEKTTRPWHPLHQSPIFDLGRLSQPDGNADEVVKLRQAMESWAIFLVIRKTGPSMGQCHLGGCTGPQNFGAPTYRLWAGYILAPRPSAATQRQRGEDQGSEAAEDIQASTRPPALR</sequence>
<dbReference type="Proteomes" id="UP000479710">
    <property type="component" value="Unassembled WGS sequence"/>
</dbReference>
<dbReference type="AlphaFoldDB" id="A0A6G1DDV3"/>
<proteinExistence type="predicted"/>
<keyword evidence="3" id="KW-1185">Reference proteome</keyword>
<gene>
    <name evidence="2" type="ORF">E2562_001532</name>
</gene>
<comment type="caution">
    <text evidence="2">The sequence shown here is derived from an EMBL/GenBank/DDBJ whole genome shotgun (WGS) entry which is preliminary data.</text>
</comment>
<reference evidence="2 3" key="1">
    <citation type="submission" date="2019-11" db="EMBL/GenBank/DDBJ databases">
        <title>Whole genome sequence of Oryza granulata.</title>
        <authorList>
            <person name="Li W."/>
        </authorList>
    </citation>
    <scope>NUCLEOTIDE SEQUENCE [LARGE SCALE GENOMIC DNA]</scope>
    <source>
        <strain evidence="3">cv. Menghai</strain>
        <tissue evidence="2">Leaf</tissue>
    </source>
</reference>
<organism evidence="2 3">
    <name type="scientific">Oryza meyeriana var. granulata</name>
    <dbReference type="NCBI Taxonomy" id="110450"/>
    <lineage>
        <taxon>Eukaryota</taxon>
        <taxon>Viridiplantae</taxon>
        <taxon>Streptophyta</taxon>
        <taxon>Embryophyta</taxon>
        <taxon>Tracheophyta</taxon>
        <taxon>Spermatophyta</taxon>
        <taxon>Magnoliopsida</taxon>
        <taxon>Liliopsida</taxon>
        <taxon>Poales</taxon>
        <taxon>Poaceae</taxon>
        <taxon>BOP clade</taxon>
        <taxon>Oryzoideae</taxon>
        <taxon>Oryzeae</taxon>
        <taxon>Oryzinae</taxon>
        <taxon>Oryza</taxon>
        <taxon>Oryza meyeriana</taxon>
    </lineage>
</organism>
<evidence type="ECO:0000313" key="2">
    <source>
        <dbReference type="EMBL" id="KAF0910354.1"/>
    </source>
</evidence>
<evidence type="ECO:0000313" key="3">
    <source>
        <dbReference type="Proteomes" id="UP000479710"/>
    </source>
</evidence>